<feature type="chain" id="PRO_5013567602" description="Autotransporter domain-containing protein" evidence="1">
    <location>
        <begin position="33"/>
        <end position="372"/>
    </location>
</feature>
<reference evidence="2 3" key="1">
    <citation type="submission" date="2017-09" db="EMBL/GenBank/DDBJ databases">
        <title>Depth-based differentiation of microbial function through sediment-hosted aquifers and enrichment of novel symbionts in the deep terrestrial subsurface.</title>
        <authorList>
            <person name="Probst A.J."/>
            <person name="Ladd B."/>
            <person name="Jarett J.K."/>
            <person name="Geller-Mcgrath D.E."/>
            <person name="Sieber C.M."/>
            <person name="Emerson J.B."/>
            <person name="Anantharaman K."/>
            <person name="Thomas B.C."/>
            <person name="Malmstrom R."/>
            <person name="Stieglmeier M."/>
            <person name="Klingl A."/>
            <person name="Woyke T."/>
            <person name="Ryan C.M."/>
            <person name="Banfield J.F."/>
        </authorList>
    </citation>
    <scope>NUCLEOTIDE SEQUENCE [LARGE SCALE GENOMIC DNA]</scope>
    <source>
        <strain evidence="2">CG11_big_fil_rev_8_21_14_0_20_42_13</strain>
    </source>
</reference>
<accession>A0A2H0LXQ7</accession>
<sequence>MANMYYKKIIKRSLLSFLLLAFFLTDASYLFSADEDENRSEQQEDKVASFKKSILSEAQTTSELIELLKQRALLRVKKKKREQLLKFSVFASLAGGYENNVNNDSSTKGDIFTSQFAMVGWNPIFNKHLGLNVNTLAFNQIYSDFTDSNYLYAITNAGLRLYPFSDGRLRLEPGIGYESLWYPDSPLSSYSGMKYFLKTKNYLSRNFNIDLNFEFSTKEYNTKKARNPSGVEMDFVREDERYAFEAGITQRIGRYSITIEEEAYRNTSNDLLQDLNDYYALKSSLNISGTFLEDRSLYVSFTPSFERKNYRVRLGRDNARFDDRYNYKLAVYYTLNKNISVSYRFDYWKLDSNNIAAEYENVINQVGLSVRF</sequence>
<evidence type="ECO:0000256" key="1">
    <source>
        <dbReference type="SAM" id="SignalP"/>
    </source>
</evidence>
<organism evidence="2 3">
    <name type="scientific">Candidatus Ghiorseimicrobium undicola</name>
    <dbReference type="NCBI Taxonomy" id="1974746"/>
    <lineage>
        <taxon>Bacteria</taxon>
        <taxon>Pseudomonadati</taxon>
        <taxon>Candidatus Omnitrophota</taxon>
        <taxon>Candidatus Ghiorseimicrobium</taxon>
    </lineage>
</organism>
<comment type="caution">
    <text evidence="2">The sequence shown here is derived from an EMBL/GenBank/DDBJ whole genome shotgun (WGS) entry which is preliminary data.</text>
</comment>
<name>A0A2H0LXQ7_9BACT</name>
<feature type="signal peptide" evidence="1">
    <location>
        <begin position="1"/>
        <end position="32"/>
    </location>
</feature>
<gene>
    <name evidence="2" type="ORF">COV72_04505</name>
</gene>
<evidence type="ECO:0008006" key="4">
    <source>
        <dbReference type="Google" id="ProtNLM"/>
    </source>
</evidence>
<dbReference type="EMBL" id="PCWA01000069">
    <property type="protein sequence ID" value="PIQ89152.1"/>
    <property type="molecule type" value="Genomic_DNA"/>
</dbReference>
<evidence type="ECO:0000313" key="2">
    <source>
        <dbReference type="EMBL" id="PIQ89152.1"/>
    </source>
</evidence>
<proteinExistence type="predicted"/>
<evidence type="ECO:0000313" key="3">
    <source>
        <dbReference type="Proteomes" id="UP000229641"/>
    </source>
</evidence>
<dbReference type="Proteomes" id="UP000229641">
    <property type="component" value="Unassembled WGS sequence"/>
</dbReference>
<keyword evidence="1" id="KW-0732">Signal</keyword>
<protein>
    <recommendedName>
        <fullName evidence="4">Autotransporter domain-containing protein</fullName>
    </recommendedName>
</protein>
<dbReference type="AlphaFoldDB" id="A0A2H0LXQ7"/>